<accession>A0ABS6HMC7</accession>
<proteinExistence type="predicted"/>
<dbReference type="Pfam" id="PF08237">
    <property type="entry name" value="PE-PPE"/>
    <property type="match status" value="1"/>
</dbReference>
<protein>
    <submittedName>
        <fullName evidence="3">PE-PPE domain-containing protein</fullName>
    </submittedName>
</protein>
<evidence type="ECO:0000313" key="3">
    <source>
        <dbReference type="EMBL" id="MBU8823481.1"/>
    </source>
</evidence>
<dbReference type="Proteomes" id="UP000696413">
    <property type="component" value="Unassembled WGS sequence"/>
</dbReference>
<sequence>MISWRKQIVPLIAAASLLFGSATIPDVVCRAEEAILIPGATVLKPINPFYSIIAENYPKIGINFHDDARPELVDYSQDALNSDKALAHGVEQTMLALERTDGKVVIIGESMGSMVAARVAKELAAGPDAPSTNDVRIVLIAPPEAGVAEYFKEGTFIPILNYRVKRVATSPYPTTIVIGEYDGWADPPDRPWNLLASANALLGIVYVHGVPIAAADPDDVPPGNVTTIPGNEDHGPITTMLVPTKNLPLTQFFRDLGAPDAVVDKFDAVLRPVIDSAYVRHDQPGDTRPYLQNGKIQRNCETQQEVSPSSVEADDAQNVASTSGDTKDITKAATRATDDTTKADARGDKGKKKQTLREKRREHRDGVDKLRKQVESGLNDLTKRLKGPQTKPKRTETESE</sequence>
<dbReference type="InterPro" id="IPR013228">
    <property type="entry name" value="PE-PPE_C"/>
</dbReference>
<dbReference type="SUPFAM" id="SSF53474">
    <property type="entry name" value="alpha/beta-Hydrolases"/>
    <property type="match status" value="1"/>
</dbReference>
<feature type="compositionally biased region" description="Basic and acidic residues" evidence="1">
    <location>
        <begin position="325"/>
        <end position="348"/>
    </location>
</feature>
<comment type="caution">
    <text evidence="3">The sequence shown here is derived from an EMBL/GenBank/DDBJ whole genome shotgun (WGS) entry which is preliminary data.</text>
</comment>
<dbReference type="InterPro" id="IPR029058">
    <property type="entry name" value="AB_hydrolase_fold"/>
</dbReference>
<dbReference type="Gene3D" id="3.40.50.1820">
    <property type="entry name" value="alpha/beta hydrolase"/>
    <property type="match status" value="1"/>
</dbReference>
<evidence type="ECO:0000313" key="4">
    <source>
        <dbReference type="Proteomes" id="UP000696413"/>
    </source>
</evidence>
<evidence type="ECO:0000259" key="2">
    <source>
        <dbReference type="Pfam" id="PF08237"/>
    </source>
</evidence>
<gene>
    <name evidence="3" type="ORF">KL859_11410</name>
</gene>
<dbReference type="RefSeq" id="WP_214394754.1">
    <property type="nucleotide sequence ID" value="NZ_JAHBOL010000003.1"/>
</dbReference>
<feature type="domain" description="PE-PPE" evidence="2">
    <location>
        <begin position="75"/>
        <end position="278"/>
    </location>
</feature>
<organism evidence="3 4">
    <name type="scientific">Mycolicibacterium goodii</name>
    <name type="common">Mycobacterium goodii</name>
    <dbReference type="NCBI Taxonomy" id="134601"/>
    <lineage>
        <taxon>Bacteria</taxon>
        <taxon>Bacillati</taxon>
        <taxon>Actinomycetota</taxon>
        <taxon>Actinomycetes</taxon>
        <taxon>Mycobacteriales</taxon>
        <taxon>Mycobacteriaceae</taxon>
        <taxon>Mycolicibacterium</taxon>
    </lineage>
</organism>
<feature type="region of interest" description="Disordered" evidence="1">
    <location>
        <begin position="303"/>
        <end position="400"/>
    </location>
</feature>
<keyword evidence="4" id="KW-1185">Reference proteome</keyword>
<feature type="compositionally biased region" description="Basic and acidic residues" evidence="1">
    <location>
        <begin position="355"/>
        <end position="374"/>
    </location>
</feature>
<evidence type="ECO:0000256" key="1">
    <source>
        <dbReference type="SAM" id="MobiDB-lite"/>
    </source>
</evidence>
<name>A0ABS6HMC7_MYCGD</name>
<dbReference type="EMBL" id="JAHBOM010000007">
    <property type="protein sequence ID" value="MBU8823481.1"/>
    <property type="molecule type" value="Genomic_DNA"/>
</dbReference>
<reference evidence="3 4" key="1">
    <citation type="submission" date="2021-05" db="EMBL/GenBank/DDBJ databases">
        <title>Draft Genome Sequences of Clinical Respiratory Isolates of Mycobacterium goodii Recovered in Ireland.</title>
        <authorList>
            <person name="Flanagan P.R."/>
            <person name="Mok S."/>
            <person name="Roycroft E."/>
            <person name="Rogers T.R."/>
            <person name="Fitzgibbon M."/>
        </authorList>
    </citation>
    <scope>NUCLEOTIDE SEQUENCE [LARGE SCALE GENOMIC DNA]</scope>
    <source>
        <strain evidence="3 4">14IE55</strain>
    </source>
</reference>